<protein>
    <submittedName>
        <fullName evidence="1">29845_t:CDS:1</fullName>
    </submittedName>
</protein>
<feature type="non-terminal residue" evidence="1">
    <location>
        <position position="91"/>
    </location>
</feature>
<keyword evidence="2" id="KW-1185">Reference proteome</keyword>
<proteinExistence type="predicted"/>
<organism evidence="1 2">
    <name type="scientific">Racocetra persica</name>
    <dbReference type="NCBI Taxonomy" id="160502"/>
    <lineage>
        <taxon>Eukaryota</taxon>
        <taxon>Fungi</taxon>
        <taxon>Fungi incertae sedis</taxon>
        <taxon>Mucoromycota</taxon>
        <taxon>Glomeromycotina</taxon>
        <taxon>Glomeromycetes</taxon>
        <taxon>Diversisporales</taxon>
        <taxon>Gigasporaceae</taxon>
        <taxon>Racocetra</taxon>
    </lineage>
</organism>
<comment type="caution">
    <text evidence="1">The sequence shown here is derived from an EMBL/GenBank/DDBJ whole genome shotgun (WGS) entry which is preliminary data.</text>
</comment>
<name>A0ACA9RG45_9GLOM</name>
<reference evidence="1" key="1">
    <citation type="submission" date="2021-06" db="EMBL/GenBank/DDBJ databases">
        <authorList>
            <person name="Kallberg Y."/>
            <person name="Tangrot J."/>
            <person name="Rosling A."/>
        </authorList>
    </citation>
    <scope>NUCLEOTIDE SEQUENCE</scope>
    <source>
        <strain evidence="1">MA461A</strain>
    </source>
</reference>
<dbReference type="Proteomes" id="UP000789920">
    <property type="component" value="Unassembled WGS sequence"/>
</dbReference>
<accession>A0ACA9RG45</accession>
<sequence length="91" mass="10626">LIKTRELYEDDENKIMTAGLSLIKKSLKMKNLRIESMEFQTLRMNTSLEMYSHFFLFLTSLTSDEKTDEDHDNILASSLSPLHQDLDKLTL</sequence>
<dbReference type="EMBL" id="CAJVQC010053368">
    <property type="protein sequence ID" value="CAG8792824.1"/>
    <property type="molecule type" value="Genomic_DNA"/>
</dbReference>
<evidence type="ECO:0000313" key="2">
    <source>
        <dbReference type="Proteomes" id="UP000789920"/>
    </source>
</evidence>
<evidence type="ECO:0000313" key="1">
    <source>
        <dbReference type="EMBL" id="CAG8792824.1"/>
    </source>
</evidence>
<gene>
    <name evidence="1" type="ORF">RPERSI_LOCUS19468</name>
</gene>
<feature type="non-terminal residue" evidence="1">
    <location>
        <position position="1"/>
    </location>
</feature>